<dbReference type="PROSITE" id="PS50011">
    <property type="entry name" value="PROTEIN_KINASE_DOM"/>
    <property type="match status" value="1"/>
</dbReference>
<evidence type="ECO:0000313" key="3">
    <source>
        <dbReference type="Proteomes" id="UP001457282"/>
    </source>
</evidence>
<proteinExistence type="predicted"/>
<dbReference type="PANTHER" id="PTHR27006:SF619">
    <property type="entry name" value="CYSTEINE-RICH RECEPTOR-LIKE PROTEIN KINASE 15"/>
    <property type="match status" value="1"/>
</dbReference>
<accession>A0AAW1YGR7</accession>
<keyword evidence="3" id="KW-1185">Reference proteome</keyword>
<evidence type="ECO:0000259" key="1">
    <source>
        <dbReference type="PROSITE" id="PS50011"/>
    </source>
</evidence>
<evidence type="ECO:0000313" key="2">
    <source>
        <dbReference type="EMBL" id="KAK9947385.1"/>
    </source>
</evidence>
<sequence>MLIYECMPNKSLDFFLFDPSRRYFLDWNFGMAKLFGKDELEANTSRIVGTYGYVPPEYVRNGIYSMKYDVYSFGVLLLQIISGRKNSSFYGPNESMHLLEYAYESWKEGKGMEFIDPSLDDSSSPCKLSQCLQIALLCVQENPEDRPTMLHVSSMLKTDTEAIAIPGKTAFSRKRDENVENVASEQGSCSVNTVSISELLPR</sequence>
<dbReference type="AlphaFoldDB" id="A0AAW1YGR7"/>
<dbReference type="Pfam" id="PF00069">
    <property type="entry name" value="Pkinase"/>
    <property type="match status" value="1"/>
</dbReference>
<dbReference type="GO" id="GO:0005524">
    <property type="term" value="F:ATP binding"/>
    <property type="evidence" value="ECO:0007669"/>
    <property type="project" value="InterPro"/>
</dbReference>
<protein>
    <recommendedName>
        <fullName evidence="1">Protein kinase domain-containing protein</fullName>
    </recommendedName>
</protein>
<name>A0AAW1YGR7_RUBAR</name>
<dbReference type="PANTHER" id="PTHR27006">
    <property type="entry name" value="PROMASTIGOTE SURFACE ANTIGEN PROTEIN PSA"/>
    <property type="match status" value="1"/>
</dbReference>
<dbReference type="Gene3D" id="1.10.510.10">
    <property type="entry name" value="Transferase(Phosphotransferase) domain 1"/>
    <property type="match status" value="1"/>
</dbReference>
<dbReference type="Proteomes" id="UP001457282">
    <property type="component" value="Unassembled WGS sequence"/>
</dbReference>
<reference evidence="2 3" key="1">
    <citation type="journal article" date="2023" name="G3 (Bethesda)">
        <title>A chromosome-length genome assembly and annotation of blackberry (Rubus argutus, cv. 'Hillquist').</title>
        <authorList>
            <person name="Bruna T."/>
            <person name="Aryal R."/>
            <person name="Dudchenko O."/>
            <person name="Sargent D.J."/>
            <person name="Mead D."/>
            <person name="Buti M."/>
            <person name="Cavallini A."/>
            <person name="Hytonen T."/>
            <person name="Andres J."/>
            <person name="Pham M."/>
            <person name="Weisz D."/>
            <person name="Mascagni F."/>
            <person name="Usai G."/>
            <person name="Natali L."/>
            <person name="Bassil N."/>
            <person name="Fernandez G.E."/>
            <person name="Lomsadze A."/>
            <person name="Armour M."/>
            <person name="Olukolu B."/>
            <person name="Poorten T."/>
            <person name="Britton C."/>
            <person name="Davik J."/>
            <person name="Ashrafi H."/>
            <person name="Aiden E.L."/>
            <person name="Borodovsky M."/>
            <person name="Worthington M."/>
        </authorList>
    </citation>
    <scope>NUCLEOTIDE SEQUENCE [LARGE SCALE GENOMIC DNA]</scope>
    <source>
        <strain evidence="2">PI 553951</strain>
    </source>
</reference>
<dbReference type="InterPro" id="IPR011009">
    <property type="entry name" value="Kinase-like_dom_sf"/>
</dbReference>
<comment type="caution">
    <text evidence="2">The sequence shown here is derived from an EMBL/GenBank/DDBJ whole genome shotgun (WGS) entry which is preliminary data.</text>
</comment>
<gene>
    <name evidence="2" type="ORF">M0R45_003014</name>
</gene>
<dbReference type="EMBL" id="JBEDUW010000001">
    <property type="protein sequence ID" value="KAK9947385.1"/>
    <property type="molecule type" value="Genomic_DNA"/>
</dbReference>
<dbReference type="InterPro" id="IPR000719">
    <property type="entry name" value="Prot_kinase_dom"/>
</dbReference>
<organism evidence="2 3">
    <name type="scientific">Rubus argutus</name>
    <name type="common">Southern blackberry</name>
    <dbReference type="NCBI Taxonomy" id="59490"/>
    <lineage>
        <taxon>Eukaryota</taxon>
        <taxon>Viridiplantae</taxon>
        <taxon>Streptophyta</taxon>
        <taxon>Embryophyta</taxon>
        <taxon>Tracheophyta</taxon>
        <taxon>Spermatophyta</taxon>
        <taxon>Magnoliopsida</taxon>
        <taxon>eudicotyledons</taxon>
        <taxon>Gunneridae</taxon>
        <taxon>Pentapetalae</taxon>
        <taxon>rosids</taxon>
        <taxon>fabids</taxon>
        <taxon>Rosales</taxon>
        <taxon>Rosaceae</taxon>
        <taxon>Rosoideae</taxon>
        <taxon>Rosoideae incertae sedis</taxon>
        <taxon>Rubus</taxon>
    </lineage>
</organism>
<dbReference type="SUPFAM" id="SSF56112">
    <property type="entry name" value="Protein kinase-like (PK-like)"/>
    <property type="match status" value="1"/>
</dbReference>
<dbReference type="GO" id="GO:0004672">
    <property type="term" value="F:protein kinase activity"/>
    <property type="evidence" value="ECO:0007669"/>
    <property type="project" value="InterPro"/>
</dbReference>
<feature type="domain" description="Protein kinase" evidence="1">
    <location>
        <begin position="1"/>
        <end position="163"/>
    </location>
</feature>